<reference evidence="1 2" key="1">
    <citation type="submission" date="2020-03" db="EMBL/GenBank/DDBJ databases">
        <title>Dissostichus mawsoni Genome sequencing and assembly.</title>
        <authorList>
            <person name="Park H."/>
        </authorList>
    </citation>
    <scope>NUCLEOTIDE SEQUENCE [LARGE SCALE GENOMIC DNA]</scope>
    <source>
        <strain evidence="1">DM0001</strain>
        <tissue evidence="1">Muscle</tissue>
    </source>
</reference>
<protein>
    <submittedName>
        <fullName evidence="1">Uncharacterized protein</fullName>
    </submittedName>
</protein>
<organism evidence="1 2">
    <name type="scientific">Dissostichus mawsoni</name>
    <name type="common">Antarctic cod</name>
    <dbReference type="NCBI Taxonomy" id="36200"/>
    <lineage>
        <taxon>Eukaryota</taxon>
        <taxon>Metazoa</taxon>
        <taxon>Chordata</taxon>
        <taxon>Craniata</taxon>
        <taxon>Vertebrata</taxon>
        <taxon>Euteleostomi</taxon>
        <taxon>Actinopterygii</taxon>
        <taxon>Neopterygii</taxon>
        <taxon>Teleostei</taxon>
        <taxon>Neoteleostei</taxon>
        <taxon>Acanthomorphata</taxon>
        <taxon>Eupercaria</taxon>
        <taxon>Perciformes</taxon>
        <taxon>Notothenioidei</taxon>
        <taxon>Nototheniidae</taxon>
        <taxon>Dissostichus</taxon>
    </lineage>
</organism>
<dbReference type="InterPro" id="IPR036179">
    <property type="entry name" value="Ig-like_dom_sf"/>
</dbReference>
<gene>
    <name evidence="1" type="ORF">F7725_027165</name>
</gene>
<comment type="caution">
    <text evidence="1">The sequence shown here is derived from an EMBL/GenBank/DDBJ whole genome shotgun (WGS) entry which is preliminary data.</text>
</comment>
<proteinExistence type="predicted"/>
<dbReference type="AlphaFoldDB" id="A0A7J5XDF1"/>
<dbReference type="SUPFAM" id="SSF48726">
    <property type="entry name" value="Immunoglobulin"/>
    <property type="match status" value="1"/>
</dbReference>
<evidence type="ECO:0000313" key="1">
    <source>
        <dbReference type="EMBL" id="KAF3834607.1"/>
    </source>
</evidence>
<keyword evidence="2" id="KW-1185">Reference proteome</keyword>
<sequence length="79" mass="9088">MFSANQMRILWLSGNRTLMSESLRFSGSLQNVSSVLQYQVQEDQPVLVCRAELLREDGDVWRSRRTSVALKVHCECLSK</sequence>
<dbReference type="Proteomes" id="UP000518266">
    <property type="component" value="Unassembled WGS sequence"/>
</dbReference>
<dbReference type="EMBL" id="JAAKFY010000025">
    <property type="protein sequence ID" value="KAF3834607.1"/>
    <property type="molecule type" value="Genomic_DNA"/>
</dbReference>
<dbReference type="OrthoDB" id="10045578at2759"/>
<evidence type="ECO:0000313" key="2">
    <source>
        <dbReference type="Proteomes" id="UP000518266"/>
    </source>
</evidence>
<name>A0A7J5XDF1_DISMA</name>
<accession>A0A7J5XDF1</accession>